<dbReference type="OrthoDB" id="2129688at2759"/>
<proteinExistence type="predicted"/>
<keyword evidence="2" id="KW-1185">Reference proteome</keyword>
<evidence type="ECO:0000313" key="2">
    <source>
        <dbReference type="Proteomes" id="UP000184330"/>
    </source>
</evidence>
<dbReference type="AlphaFoldDB" id="A0A1L7WRW1"/>
<evidence type="ECO:0000313" key="1">
    <source>
        <dbReference type="EMBL" id="CZR55512.1"/>
    </source>
</evidence>
<evidence type="ECO:0008006" key="3">
    <source>
        <dbReference type="Google" id="ProtNLM"/>
    </source>
</evidence>
<protein>
    <recommendedName>
        <fullName evidence="3">BTB domain-containing protein</fullName>
    </recommendedName>
</protein>
<sequence>MSHHHQTFPPNWSPRPSSRFAVCHPTLESESSAQTSMFTQPFLKVNSNYFYKFLNSADKQQLGENTGDFKYIWTTIIDSDGKGWGLEDIRTAEDTTPRLLKVTFDHTQQTAAFHNLLCAVYGKAYELASAQQLILMTELADCYRALPMLSKAVYKALIENDIHFGDRPKVLLEVINKARMQVLTHVVEAQKAVFHLLTVSQWFKKAHSELSFEWTVELPIYYRAVVSLQETRSREWDVSEFRSALKNLLKNNLAFDRQEWCAGESKSPDYFLCAWIKDEDLPWKVDEEDW</sequence>
<organism evidence="1 2">
    <name type="scientific">Phialocephala subalpina</name>
    <dbReference type="NCBI Taxonomy" id="576137"/>
    <lineage>
        <taxon>Eukaryota</taxon>
        <taxon>Fungi</taxon>
        <taxon>Dikarya</taxon>
        <taxon>Ascomycota</taxon>
        <taxon>Pezizomycotina</taxon>
        <taxon>Leotiomycetes</taxon>
        <taxon>Helotiales</taxon>
        <taxon>Mollisiaceae</taxon>
        <taxon>Phialocephala</taxon>
        <taxon>Phialocephala fortinii species complex</taxon>
    </lineage>
</organism>
<reference evidence="1 2" key="1">
    <citation type="submission" date="2016-03" db="EMBL/GenBank/DDBJ databases">
        <authorList>
            <person name="Ploux O."/>
        </authorList>
    </citation>
    <scope>NUCLEOTIDE SEQUENCE [LARGE SCALE GENOMIC DNA]</scope>
    <source>
        <strain evidence="1 2">UAMH 11012</strain>
    </source>
</reference>
<gene>
    <name evidence="1" type="ORF">PAC_05400</name>
</gene>
<dbReference type="EMBL" id="FJOG01000006">
    <property type="protein sequence ID" value="CZR55512.1"/>
    <property type="molecule type" value="Genomic_DNA"/>
</dbReference>
<accession>A0A1L7WRW1</accession>
<dbReference type="Proteomes" id="UP000184330">
    <property type="component" value="Unassembled WGS sequence"/>
</dbReference>
<name>A0A1L7WRW1_9HELO</name>